<dbReference type="Proteomes" id="UP001314635">
    <property type="component" value="Unassembled WGS sequence"/>
</dbReference>
<gene>
    <name evidence="1" type="ORF">JQ619_17660</name>
</gene>
<keyword evidence="2" id="KW-1185">Reference proteome</keyword>
<comment type="caution">
    <text evidence="1">The sequence shown here is derived from an EMBL/GenBank/DDBJ whole genome shotgun (WGS) entry which is preliminary data.</text>
</comment>
<name>A0ABS5G8E2_9BRAD</name>
<evidence type="ECO:0000313" key="2">
    <source>
        <dbReference type="Proteomes" id="UP001314635"/>
    </source>
</evidence>
<protein>
    <recommendedName>
        <fullName evidence="3">Zinc finger/thioredoxin putative domain-containing protein</fullName>
    </recommendedName>
</protein>
<sequence length="70" mass="7472">MKISSVTCPHCHAAYEIAESTSALGSPGQADCGVCGTLLVAWEEPSLRAFRLVVPPEHKYPRVPTPSCFA</sequence>
<evidence type="ECO:0008006" key="3">
    <source>
        <dbReference type="Google" id="ProtNLM"/>
    </source>
</evidence>
<reference evidence="2" key="1">
    <citation type="journal article" date="2021" name="ISME J.">
        <title>Evolutionary origin and ecological implication of a unique nif island in free-living Bradyrhizobium lineages.</title>
        <authorList>
            <person name="Tao J."/>
        </authorList>
    </citation>
    <scope>NUCLEOTIDE SEQUENCE [LARGE SCALE GENOMIC DNA]</scope>
    <source>
        <strain evidence="2">SZCCT0094</strain>
    </source>
</reference>
<organism evidence="1 2">
    <name type="scientific">Bradyrhizobium denitrificans</name>
    <dbReference type="NCBI Taxonomy" id="2734912"/>
    <lineage>
        <taxon>Bacteria</taxon>
        <taxon>Pseudomonadati</taxon>
        <taxon>Pseudomonadota</taxon>
        <taxon>Alphaproteobacteria</taxon>
        <taxon>Hyphomicrobiales</taxon>
        <taxon>Nitrobacteraceae</taxon>
        <taxon>Bradyrhizobium</taxon>
    </lineage>
</organism>
<dbReference type="EMBL" id="JAFCLK010000015">
    <property type="protein sequence ID" value="MBR1137597.1"/>
    <property type="molecule type" value="Genomic_DNA"/>
</dbReference>
<dbReference type="RefSeq" id="WP_041750878.1">
    <property type="nucleotide sequence ID" value="NZ_JABFDP010000019.1"/>
</dbReference>
<proteinExistence type="predicted"/>
<evidence type="ECO:0000313" key="1">
    <source>
        <dbReference type="EMBL" id="MBR1137597.1"/>
    </source>
</evidence>
<accession>A0ABS5G8E2</accession>